<organism evidence="1 2">
    <name type="scientific">Racocetra persica</name>
    <dbReference type="NCBI Taxonomy" id="160502"/>
    <lineage>
        <taxon>Eukaryota</taxon>
        <taxon>Fungi</taxon>
        <taxon>Fungi incertae sedis</taxon>
        <taxon>Mucoromycota</taxon>
        <taxon>Glomeromycotina</taxon>
        <taxon>Glomeromycetes</taxon>
        <taxon>Diversisporales</taxon>
        <taxon>Gigasporaceae</taxon>
        <taxon>Racocetra</taxon>
    </lineage>
</organism>
<keyword evidence="2" id="KW-1185">Reference proteome</keyword>
<accession>A0ACA9RXG7</accession>
<dbReference type="EMBL" id="CAJVQC010078421">
    <property type="protein sequence ID" value="CAG8816330.1"/>
    <property type="molecule type" value="Genomic_DNA"/>
</dbReference>
<sequence>YEYVYGMNTPASYSMPGHAGGLIRIDELFKFNTYETAFNGSPMVFGAFPSLHSACAIIQTLFISYTLPKSLGGGVYAIVTFWFAWDWLPPVNITDNSNDSDDNVDSTLLIQNNNSNASIPCNEPNVKVFNSDRNEFKVEIANI</sequence>
<protein>
    <submittedName>
        <fullName evidence="1">22207_t:CDS:1</fullName>
    </submittedName>
</protein>
<name>A0ACA9RXG7_9GLOM</name>
<reference evidence="1" key="1">
    <citation type="submission" date="2021-06" db="EMBL/GenBank/DDBJ databases">
        <authorList>
            <person name="Kallberg Y."/>
            <person name="Tangrot J."/>
            <person name="Rosling A."/>
        </authorList>
    </citation>
    <scope>NUCLEOTIDE SEQUENCE</scope>
    <source>
        <strain evidence="1">MA461A</strain>
    </source>
</reference>
<evidence type="ECO:0000313" key="2">
    <source>
        <dbReference type="Proteomes" id="UP000789920"/>
    </source>
</evidence>
<comment type="caution">
    <text evidence="1">The sequence shown here is derived from an EMBL/GenBank/DDBJ whole genome shotgun (WGS) entry which is preliminary data.</text>
</comment>
<gene>
    <name evidence="1" type="ORF">RPERSI_LOCUS24428</name>
</gene>
<feature type="non-terminal residue" evidence="1">
    <location>
        <position position="143"/>
    </location>
</feature>
<evidence type="ECO:0000313" key="1">
    <source>
        <dbReference type="EMBL" id="CAG8816330.1"/>
    </source>
</evidence>
<feature type="non-terminal residue" evidence="1">
    <location>
        <position position="1"/>
    </location>
</feature>
<dbReference type="Proteomes" id="UP000789920">
    <property type="component" value="Unassembled WGS sequence"/>
</dbReference>
<proteinExistence type="predicted"/>